<dbReference type="OrthoDB" id="441412at2759"/>
<dbReference type="Gene3D" id="1.20.120.350">
    <property type="entry name" value="Voltage-gated potassium channels. Chain C"/>
    <property type="match status" value="1"/>
</dbReference>
<organism evidence="14 15">
    <name type="scientific">Ornithorhynchus anatinus</name>
    <name type="common">Duckbill platypus</name>
    <dbReference type="NCBI Taxonomy" id="9258"/>
    <lineage>
        <taxon>Eukaryota</taxon>
        <taxon>Metazoa</taxon>
        <taxon>Chordata</taxon>
        <taxon>Craniata</taxon>
        <taxon>Vertebrata</taxon>
        <taxon>Euteleostomi</taxon>
        <taxon>Mammalia</taxon>
        <taxon>Monotremata</taxon>
        <taxon>Ornithorhynchidae</taxon>
        <taxon>Ornithorhynchus</taxon>
    </lineage>
</organism>
<dbReference type="CTD" id="284525"/>
<dbReference type="Ensembl" id="ENSOANT00000001429.2">
    <property type="protein sequence ID" value="ENSOANP00000001428.2"/>
    <property type="gene ID" value="ENSOANG00000000917.4"/>
</dbReference>
<dbReference type="Bgee" id="ENSOANG00000000917">
    <property type="expression patterns" value="Expressed in testis and 3 other cell types or tissues"/>
</dbReference>
<dbReference type="STRING" id="9258.ENSOANP00000001428"/>
<protein>
    <submittedName>
        <fullName evidence="14">Solute carrier family 9 member C2 (putative)</fullName>
    </submittedName>
</protein>
<evidence type="ECO:0000259" key="12">
    <source>
        <dbReference type="Pfam" id="PF00027"/>
    </source>
</evidence>
<dbReference type="FunCoup" id="F6RBA9">
    <property type="interactions" value="129"/>
</dbReference>
<dbReference type="InterPro" id="IPR027359">
    <property type="entry name" value="Volt_channel_dom_sf"/>
</dbReference>
<dbReference type="FunFam" id="2.60.120.10:FF:000142">
    <property type="entry name" value="Solute carrier family 9 member C2 (putative)"/>
    <property type="match status" value="1"/>
</dbReference>
<reference evidence="14" key="1">
    <citation type="submission" date="2025-08" db="UniProtKB">
        <authorList>
            <consortium name="Ensembl"/>
        </authorList>
    </citation>
    <scope>IDENTIFICATION</scope>
    <source>
        <strain evidence="14">Glennie</strain>
    </source>
</reference>
<dbReference type="RefSeq" id="XP_007667086.2">
    <property type="nucleotide sequence ID" value="XM_007668896.4"/>
</dbReference>
<feature type="transmembrane region" description="Helical" evidence="11">
    <location>
        <begin position="122"/>
        <end position="146"/>
    </location>
</feature>
<evidence type="ECO:0000313" key="15">
    <source>
        <dbReference type="Proteomes" id="UP000002279"/>
    </source>
</evidence>
<keyword evidence="3" id="KW-0813">Transport</keyword>
<dbReference type="GeneID" id="100084752"/>
<keyword evidence="15" id="KW-1185">Reference proteome</keyword>
<keyword evidence="5 11" id="KW-0812">Transmembrane</keyword>
<keyword evidence="4" id="KW-0050">Antiport</keyword>
<dbReference type="InParanoid" id="F6RBA9"/>
<evidence type="ECO:0000256" key="5">
    <source>
        <dbReference type="ARBA" id="ARBA00022692"/>
    </source>
</evidence>
<feature type="transmembrane region" description="Helical" evidence="11">
    <location>
        <begin position="194"/>
        <end position="211"/>
    </location>
</feature>
<dbReference type="CDD" id="cd00038">
    <property type="entry name" value="CAP_ED"/>
    <property type="match status" value="1"/>
</dbReference>
<comment type="subcellular location">
    <subcellularLocation>
        <location evidence="1">Membrane</location>
        <topology evidence="1">Multi-pass membrane protein</topology>
    </subcellularLocation>
</comment>
<keyword evidence="6 11" id="KW-1133">Transmembrane helix</keyword>
<dbReference type="Pfam" id="PF00999">
    <property type="entry name" value="Na_H_Exchanger"/>
    <property type="match status" value="1"/>
</dbReference>
<feature type="transmembrane region" description="Helical" evidence="11">
    <location>
        <begin position="683"/>
        <end position="705"/>
    </location>
</feature>
<dbReference type="InterPro" id="IPR014710">
    <property type="entry name" value="RmlC-like_jellyroll"/>
</dbReference>
<feature type="transmembrane region" description="Helical" evidence="11">
    <location>
        <begin position="375"/>
        <end position="398"/>
    </location>
</feature>
<proteinExistence type="inferred from homology"/>
<feature type="transmembrane region" description="Helical" evidence="11">
    <location>
        <begin position="153"/>
        <end position="174"/>
    </location>
</feature>
<dbReference type="RefSeq" id="XP_028936006.1">
    <property type="nucleotide sequence ID" value="XM_029080173.2"/>
</dbReference>
<dbReference type="InterPro" id="IPR018422">
    <property type="entry name" value="Cation/H_exchanger_CPA1"/>
</dbReference>
<name>F6RBA9_ORNAN</name>
<dbReference type="GO" id="GO:0051453">
    <property type="term" value="P:regulation of intracellular pH"/>
    <property type="evidence" value="ECO:0000318"/>
    <property type="project" value="GO_Central"/>
</dbReference>
<evidence type="ECO:0000256" key="8">
    <source>
        <dbReference type="ARBA" id="ARBA00023065"/>
    </source>
</evidence>
<dbReference type="Pfam" id="PF00027">
    <property type="entry name" value="cNMP_binding"/>
    <property type="match status" value="1"/>
</dbReference>
<evidence type="ECO:0000256" key="11">
    <source>
        <dbReference type="SAM" id="Phobius"/>
    </source>
</evidence>
<evidence type="ECO:0000256" key="3">
    <source>
        <dbReference type="ARBA" id="ARBA00022448"/>
    </source>
</evidence>
<dbReference type="InterPro" id="IPR006153">
    <property type="entry name" value="Cation/H_exchanger_TM"/>
</dbReference>
<dbReference type="AlphaFoldDB" id="F6RBA9"/>
<dbReference type="GeneTree" id="ENSGT00940000162785"/>
<keyword evidence="9 11" id="KW-0472">Membrane</keyword>
<evidence type="ECO:0000256" key="1">
    <source>
        <dbReference type="ARBA" id="ARBA00004141"/>
    </source>
</evidence>
<dbReference type="SUPFAM" id="SSF81324">
    <property type="entry name" value="Voltage-gated potassium channels"/>
    <property type="match status" value="1"/>
</dbReference>
<evidence type="ECO:0000256" key="4">
    <source>
        <dbReference type="ARBA" id="ARBA00022449"/>
    </source>
</evidence>
<dbReference type="Proteomes" id="UP000002279">
    <property type="component" value="Unplaced"/>
</dbReference>
<keyword evidence="7" id="KW-0915">Sodium</keyword>
<feature type="transmembrane region" description="Helical" evidence="11">
    <location>
        <begin position="304"/>
        <end position="329"/>
    </location>
</feature>
<reference evidence="14" key="2">
    <citation type="submission" date="2025-09" db="UniProtKB">
        <authorList>
            <consortium name="Ensembl"/>
        </authorList>
    </citation>
    <scope>IDENTIFICATION</scope>
    <source>
        <strain evidence="14">Glennie</strain>
    </source>
</reference>
<dbReference type="GO" id="GO:0015386">
    <property type="term" value="F:potassium:proton antiporter activity"/>
    <property type="evidence" value="ECO:0000318"/>
    <property type="project" value="GO_Central"/>
</dbReference>
<dbReference type="Gene3D" id="2.60.120.10">
    <property type="entry name" value="Jelly Rolls"/>
    <property type="match status" value="1"/>
</dbReference>
<evidence type="ECO:0000256" key="6">
    <source>
        <dbReference type="ARBA" id="ARBA00022989"/>
    </source>
</evidence>
<dbReference type="GO" id="GO:0005886">
    <property type="term" value="C:plasma membrane"/>
    <property type="evidence" value="ECO:0000318"/>
    <property type="project" value="GO_Central"/>
</dbReference>
<dbReference type="GO" id="GO:0071805">
    <property type="term" value="P:potassium ion transmembrane transport"/>
    <property type="evidence" value="ECO:0000318"/>
    <property type="project" value="GO_Central"/>
</dbReference>
<keyword evidence="10" id="KW-0739">Sodium transport</keyword>
<dbReference type="HOGENOM" id="CLU_003400_0_0_1"/>
<evidence type="ECO:0000259" key="13">
    <source>
        <dbReference type="Pfam" id="PF00999"/>
    </source>
</evidence>
<dbReference type="PANTHER" id="PTHR10110:SF91">
    <property type="entry name" value="SODIUM_HYDROGEN EXCHANGER 11"/>
    <property type="match status" value="1"/>
</dbReference>
<dbReference type="FunFam" id="1.20.120.350:FF:000050">
    <property type="entry name" value="Solute carrier family 9 member C1"/>
    <property type="match status" value="1"/>
</dbReference>
<sequence>MMGLKTSEQKMKGILKESNSYKLICGRYIKVPEESHVLLLMLSIIAVAGLLRAFLKHTRVPILAVLLIFGFIVGQVGRQYKEVSMVIYPILATNNYALFHFFTPLIIFMAAMDMDFYILKKLFWQVAMLGCSNFFMTFILIGYFTLEYNKYKWELGSCLLFGVVLGITDPLLAVRPLKNLGVPKMLIDLIRGEALASYGIASVILGILKTMELQSPVPKEMHILLHLCHDIFGSILFGFWCSKIVQYLLSDIFSDTVADVNVCFSMTYFIFYVAEWLGMSGVVSIMTLGLLLDSISFRPGIDVIVIRFLILLTFLCQAFICSIIGIILGCEDLSYLKFHSGFFTILTYFILSLVRVLTILLVSPLLMNSGFGFNWRWGCVIVCSGIKGSLCLISAPAFNDMIMPMKSPPQAFLAHIVAATILTMVLNSELSIRSSVVLGLCVVSIPRQMAVHNAIRHIGEMVDNTIALSKTEKILTNVIWTKVEEITKIEYPVQYMAAQIKQNLGEEDMSNIEEDLLEEARMHVSIIQMSSFEKQCKDGNLNEEAARILIGASKSYSATKGKFMSIHDVSTYVKTKSVLMRVKNLLLYLVYSNEREKFTPPKSKFAFLAYHIVFSDEFEYAGHILSLLYVYPMMMHLLPVVRAINVIGLIIVNYYFVLLYITEAVLKIAVMKRKYFSYSWNQMELFIIVHGLVDIFFVHFVTLIGEDPVIVQITTVLEYFRFFRFLRIFKMILPTLIELIEAQIKKRLSLMYSLTKGYIRSQEDIKRLIRQIAGQEPVSQKLYEILEKNKEEAIKELGLIEHECRDVVIALKTKQAIRSVLGKALKNLRFLRSRGIIDKIEGTKMNKIFLSKIKELNHFPTVIPPPTPEKFLHHIVWLEDKDVLIEFFKEKAHLACFDYGAVICKEGEMPQGIYLIISGMASLHGTRLKFGIDPQVYHNPENTKMSFTDYCTSGDIIGELSCLLKQELEFTATCETILQACFISLEDLYEGFDVFWPFLEYKMWLKIALNIASQYFEEYLASEELAYQKVVEFNNIYVETLLSYNELTIYDNTMEHVFVVHGSVIDVHTEAPYYAPCLIPKNCTQIQGTSEISKLLVVRAPESVLKSDSSLQGLNEEQMYLPGRQRRVSLRNLIKNQVESKWLRRNEGIKRASHFRRRFY</sequence>
<evidence type="ECO:0000256" key="2">
    <source>
        <dbReference type="ARBA" id="ARBA00007367"/>
    </source>
</evidence>
<comment type="similarity">
    <text evidence="2">Belongs to the monovalent cation:proton antiporter 1 (CPA1) transporter (TC 2.A.36) family.</text>
</comment>
<dbReference type="PANTHER" id="PTHR10110">
    <property type="entry name" value="SODIUM/HYDROGEN EXCHANGER"/>
    <property type="match status" value="1"/>
</dbReference>
<gene>
    <name evidence="14" type="primary">SLC9C2</name>
</gene>
<dbReference type="eggNOG" id="KOG1965">
    <property type="taxonomic scope" value="Eukaryota"/>
</dbReference>
<feature type="transmembrane region" description="Helical" evidence="11">
    <location>
        <begin position="60"/>
        <end position="77"/>
    </location>
</feature>
<accession>F6RBA9</accession>
<feature type="domain" description="Cyclic nucleotide-binding" evidence="12">
    <location>
        <begin position="899"/>
        <end position="990"/>
    </location>
</feature>
<dbReference type="GO" id="GO:0015385">
    <property type="term" value="F:sodium:proton antiporter activity"/>
    <property type="evidence" value="ECO:0000318"/>
    <property type="project" value="GO_Central"/>
</dbReference>
<feature type="transmembrane region" description="Helical" evidence="11">
    <location>
        <begin position="341"/>
        <end position="363"/>
    </location>
</feature>
<feature type="transmembrane region" description="Helical" evidence="11">
    <location>
        <begin position="37"/>
        <end position="54"/>
    </location>
</feature>
<feature type="domain" description="Cation/H+ exchanger transmembrane" evidence="13">
    <location>
        <begin position="45"/>
        <end position="425"/>
    </location>
</feature>
<evidence type="ECO:0000256" key="10">
    <source>
        <dbReference type="ARBA" id="ARBA00023201"/>
    </source>
</evidence>
<evidence type="ECO:0000256" key="7">
    <source>
        <dbReference type="ARBA" id="ARBA00023053"/>
    </source>
</evidence>
<feature type="transmembrane region" description="Helical" evidence="11">
    <location>
        <begin position="269"/>
        <end position="292"/>
    </location>
</feature>
<feature type="transmembrane region" description="Helical" evidence="11">
    <location>
        <begin position="223"/>
        <end position="249"/>
    </location>
</feature>
<evidence type="ECO:0000256" key="9">
    <source>
        <dbReference type="ARBA" id="ARBA00023136"/>
    </source>
</evidence>
<feature type="transmembrane region" description="Helical" evidence="11">
    <location>
        <begin position="643"/>
        <end position="662"/>
    </location>
</feature>
<evidence type="ECO:0000313" key="14">
    <source>
        <dbReference type="Ensembl" id="ENSOANP00000001428.2"/>
    </source>
</evidence>
<keyword evidence="8" id="KW-0406">Ion transport</keyword>
<feature type="transmembrane region" description="Helical" evidence="11">
    <location>
        <begin position="86"/>
        <end position="110"/>
    </location>
</feature>
<dbReference type="InterPro" id="IPR018490">
    <property type="entry name" value="cNMP-bd_dom_sf"/>
</dbReference>
<dbReference type="InterPro" id="IPR000595">
    <property type="entry name" value="cNMP-bd_dom"/>
</dbReference>
<dbReference type="KEGG" id="oaa:100084752"/>
<dbReference type="SUPFAM" id="SSF51206">
    <property type="entry name" value="cAMP-binding domain-like"/>
    <property type="match status" value="1"/>
</dbReference>
<dbReference type="GO" id="GO:0098719">
    <property type="term" value="P:sodium ion import across plasma membrane"/>
    <property type="evidence" value="ECO:0000318"/>
    <property type="project" value="GO_Central"/>
</dbReference>